<dbReference type="OrthoDB" id="7861500at2759"/>
<feature type="compositionally biased region" description="Low complexity" evidence="1">
    <location>
        <begin position="181"/>
        <end position="193"/>
    </location>
</feature>
<keyword evidence="2" id="KW-0472">Membrane</keyword>
<dbReference type="AlphaFoldDB" id="A0A6J2T5S6"/>
<feature type="compositionally biased region" description="Polar residues" evidence="1">
    <location>
        <begin position="421"/>
        <end position="431"/>
    </location>
</feature>
<feature type="compositionally biased region" description="Pro residues" evidence="1">
    <location>
        <begin position="138"/>
        <end position="149"/>
    </location>
</feature>
<feature type="compositionally biased region" description="Polar residues" evidence="1">
    <location>
        <begin position="476"/>
        <end position="491"/>
    </location>
</feature>
<gene>
    <name evidence="4" type="primary">LOC115621194</name>
</gene>
<keyword evidence="3" id="KW-1185">Reference proteome</keyword>
<dbReference type="Proteomes" id="UP000504634">
    <property type="component" value="Unplaced"/>
</dbReference>
<evidence type="ECO:0000256" key="1">
    <source>
        <dbReference type="SAM" id="MobiDB-lite"/>
    </source>
</evidence>
<evidence type="ECO:0000313" key="3">
    <source>
        <dbReference type="Proteomes" id="UP000504634"/>
    </source>
</evidence>
<dbReference type="GeneID" id="115621194"/>
<feature type="compositionally biased region" description="Polar residues" evidence="1">
    <location>
        <begin position="544"/>
        <end position="563"/>
    </location>
</feature>
<keyword evidence="2" id="KW-1133">Transmembrane helix</keyword>
<accession>A0A6J2T5S6</accession>
<proteinExistence type="predicted"/>
<feature type="compositionally biased region" description="Polar residues" evidence="1">
    <location>
        <begin position="196"/>
        <end position="223"/>
    </location>
</feature>
<feature type="compositionally biased region" description="Basic residues" evidence="1">
    <location>
        <begin position="345"/>
        <end position="360"/>
    </location>
</feature>
<name>A0A6J2T5S6_DROLE</name>
<evidence type="ECO:0000256" key="2">
    <source>
        <dbReference type="SAM" id="Phobius"/>
    </source>
</evidence>
<feature type="region of interest" description="Disordered" evidence="1">
    <location>
        <begin position="104"/>
        <end position="513"/>
    </location>
</feature>
<feature type="compositionally biased region" description="Low complexity" evidence="1">
    <location>
        <begin position="655"/>
        <end position="677"/>
    </location>
</feature>
<feature type="region of interest" description="Disordered" evidence="1">
    <location>
        <begin position="529"/>
        <end position="565"/>
    </location>
</feature>
<keyword evidence="2" id="KW-0812">Transmembrane</keyword>
<protein>
    <submittedName>
        <fullName evidence="4">Serine/arginine repetitive matrix protein 2 isoform X1</fullName>
    </submittedName>
</protein>
<feature type="compositionally biased region" description="Polar residues" evidence="1">
    <location>
        <begin position="115"/>
        <end position="128"/>
    </location>
</feature>
<evidence type="ECO:0000313" key="4">
    <source>
        <dbReference type="RefSeq" id="XP_030370630.1"/>
    </source>
</evidence>
<feature type="compositionally biased region" description="Polar residues" evidence="1">
    <location>
        <begin position="259"/>
        <end position="268"/>
    </location>
</feature>
<feature type="compositionally biased region" description="Basic and acidic residues" evidence="1">
    <location>
        <begin position="307"/>
        <end position="316"/>
    </location>
</feature>
<organism evidence="3 4">
    <name type="scientific">Drosophila lebanonensis</name>
    <name type="common">Fruit fly</name>
    <name type="synonym">Scaptodrosophila lebanonensis</name>
    <dbReference type="NCBI Taxonomy" id="7225"/>
    <lineage>
        <taxon>Eukaryota</taxon>
        <taxon>Metazoa</taxon>
        <taxon>Ecdysozoa</taxon>
        <taxon>Arthropoda</taxon>
        <taxon>Hexapoda</taxon>
        <taxon>Insecta</taxon>
        <taxon>Pterygota</taxon>
        <taxon>Neoptera</taxon>
        <taxon>Endopterygota</taxon>
        <taxon>Diptera</taxon>
        <taxon>Brachycera</taxon>
        <taxon>Muscomorpha</taxon>
        <taxon>Ephydroidea</taxon>
        <taxon>Drosophilidae</taxon>
        <taxon>Scaptodrosophila</taxon>
    </lineage>
</organism>
<feature type="compositionally biased region" description="Low complexity" evidence="1">
    <location>
        <begin position="494"/>
        <end position="504"/>
    </location>
</feature>
<feature type="compositionally biased region" description="Basic and acidic residues" evidence="1">
    <location>
        <begin position="613"/>
        <end position="624"/>
    </location>
</feature>
<feature type="transmembrane region" description="Helical" evidence="2">
    <location>
        <begin position="58"/>
        <end position="74"/>
    </location>
</feature>
<reference evidence="4" key="1">
    <citation type="submission" date="2025-08" db="UniProtKB">
        <authorList>
            <consortium name="RefSeq"/>
        </authorList>
    </citation>
    <scope>IDENTIFICATION</scope>
    <source>
        <strain evidence="4">11010-0011.00</strain>
        <tissue evidence="4">Whole body</tissue>
    </source>
</reference>
<dbReference type="RefSeq" id="XP_030370630.1">
    <property type="nucleotide sequence ID" value="XM_030514770.1"/>
</dbReference>
<feature type="compositionally biased region" description="Basic and acidic residues" evidence="1">
    <location>
        <begin position="327"/>
        <end position="344"/>
    </location>
</feature>
<sequence length="685" mass="76529">MSAVLRQGCDALGCAVSYLQAARVVEIRHVVELLGVQHAEILAAVVLFLMLQFTKFTAVLLLAFLIAVCLFYMWDNIFPEVSNNQYYAYPIHMQYQYQPQPFYPPQPQYQAEPQSAHTQTSHQGSRAGSVQEPLQPFIIPPAPITSPDPPSRDQRTSALLPPFSSSDVSITRPFHPSARKTTPTTSRGSSVRTSRQEISSPHPESTSEASHQRKNSAPSTQKTGLPPSRRHSSAKRSPELRRSSALLDAGTPTAHGFSAESQELSPSGSPKREHKQRSSQQDRKSLQNRAYGEADVRALRGHSSSIYEHRIRRLSDADPQSSRRQHHSSEDRRRQLSYPNEEHKPQKHRRNPSSKSQKKLRGIEDPFEYSRMEVHDHSRRARDGPTTSTSHRHTVTPVPSSRETSRKSKSKSGKTALVENSARSQDAQSLKNHSRKKIENKRGTVDLTNKIDGPKAKKSPNDATETSSEHEIRNIKINTCNCDDSSASEQEYISARSDSSSVVSKDTEGEKVPSNISYPYIVRVDEQASNTIFPQRPEQAPGTAKSNDVQFNDDSIKQKSAATNLPPVEFKVRDYPYVVEVAGKEKRRSLVKGSEEQHSESDEALPSTRAKQHKLENKIRRHQDASINTDTPAKPYPHVVEIHKHKKRKSPARTSDSNASRNSPSASRQSADSSDNDNVGKPKSL</sequence>
<feature type="region of interest" description="Disordered" evidence="1">
    <location>
        <begin position="583"/>
        <end position="685"/>
    </location>
</feature>
<feature type="compositionally biased region" description="Basic and acidic residues" evidence="1">
    <location>
        <begin position="361"/>
        <end position="376"/>
    </location>
</feature>